<proteinExistence type="predicted"/>
<dbReference type="EMBL" id="CAJVPW010048485">
    <property type="protein sequence ID" value="CAG8761331.1"/>
    <property type="molecule type" value="Genomic_DNA"/>
</dbReference>
<feature type="non-terminal residue" evidence="1">
    <location>
        <position position="183"/>
    </location>
</feature>
<keyword evidence="2" id="KW-1185">Reference proteome</keyword>
<organism evidence="1 2">
    <name type="scientific">Cetraspora pellucida</name>
    <dbReference type="NCBI Taxonomy" id="1433469"/>
    <lineage>
        <taxon>Eukaryota</taxon>
        <taxon>Fungi</taxon>
        <taxon>Fungi incertae sedis</taxon>
        <taxon>Mucoromycota</taxon>
        <taxon>Glomeromycotina</taxon>
        <taxon>Glomeromycetes</taxon>
        <taxon>Diversisporales</taxon>
        <taxon>Gigasporaceae</taxon>
        <taxon>Cetraspora</taxon>
    </lineage>
</organism>
<evidence type="ECO:0000313" key="2">
    <source>
        <dbReference type="Proteomes" id="UP000789366"/>
    </source>
</evidence>
<protein>
    <submittedName>
        <fullName evidence="1">1918_t:CDS:1</fullName>
    </submittedName>
</protein>
<comment type="caution">
    <text evidence="1">The sequence shown here is derived from an EMBL/GenBank/DDBJ whole genome shotgun (WGS) entry which is preliminary data.</text>
</comment>
<accession>A0ACA9QQU1</accession>
<dbReference type="Proteomes" id="UP000789366">
    <property type="component" value="Unassembled WGS sequence"/>
</dbReference>
<name>A0ACA9QQU1_9GLOM</name>
<reference evidence="1" key="1">
    <citation type="submission" date="2021-06" db="EMBL/GenBank/DDBJ databases">
        <authorList>
            <person name="Kallberg Y."/>
            <person name="Tangrot J."/>
            <person name="Rosling A."/>
        </authorList>
    </citation>
    <scope>NUCLEOTIDE SEQUENCE</scope>
    <source>
        <strain evidence="1">28 12/20/2015</strain>
    </source>
</reference>
<gene>
    <name evidence="1" type="ORF">SPELUC_LOCUS15158</name>
</gene>
<sequence>MTENLDEKEIKESFDIELDPKEEQILKDQINIIKRDVSYISLYRFATKVDWIIMFIGLVFSALTGASTPVISIFFGIMIDYYTSYYNHKTSTQQFSKEVDAFSLVFVYFSIGVFVATYISISTWVYTGEKITRQIREQYLRAILRQNIAYFDKYGSGEVTTRITSDTHLIQDGISEKVPLSCQ</sequence>
<evidence type="ECO:0000313" key="1">
    <source>
        <dbReference type="EMBL" id="CAG8761331.1"/>
    </source>
</evidence>